<dbReference type="AlphaFoldDB" id="A0A6M0QSJ4"/>
<evidence type="ECO:0000313" key="2">
    <source>
        <dbReference type="EMBL" id="NEY90479.1"/>
    </source>
</evidence>
<comment type="caution">
    <text evidence="2">The sequence shown here is derived from an EMBL/GenBank/DDBJ whole genome shotgun (WGS) entry which is preliminary data.</text>
</comment>
<dbReference type="InterPro" id="IPR036515">
    <property type="entry name" value="Transposase_17_sf"/>
</dbReference>
<dbReference type="SUPFAM" id="SSF143422">
    <property type="entry name" value="Transposase IS200-like"/>
    <property type="match status" value="1"/>
</dbReference>
<dbReference type="PANTHER" id="PTHR36966">
    <property type="entry name" value="REP-ASSOCIATED TYROSINE TRANSPOSASE"/>
    <property type="match status" value="1"/>
</dbReference>
<dbReference type="InterPro" id="IPR002686">
    <property type="entry name" value="Transposase_17"/>
</dbReference>
<dbReference type="GO" id="GO:0004803">
    <property type="term" value="F:transposase activity"/>
    <property type="evidence" value="ECO:0007669"/>
    <property type="project" value="InterPro"/>
</dbReference>
<feature type="domain" description="Transposase IS200-like" evidence="1">
    <location>
        <begin position="9"/>
        <end position="131"/>
    </location>
</feature>
<dbReference type="EMBL" id="JAAIVJ010000004">
    <property type="protein sequence ID" value="NEY90479.1"/>
    <property type="molecule type" value="Genomic_DNA"/>
</dbReference>
<dbReference type="NCBIfam" id="NF047646">
    <property type="entry name" value="REP_Tyr_transpos"/>
    <property type="match status" value="1"/>
</dbReference>
<dbReference type="InterPro" id="IPR052715">
    <property type="entry name" value="RAYT_transposase"/>
</dbReference>
<dbReference type="GO" id="GO:0006313">
    <property type="term" value="P:DNA transposition"/>
    <property type="evidence" value="ECO:0007669"/>
    <property type="project" value="InterPro"/>
</dbReference>
<gene>
    <name evidence="2" type="ORF">G4Z14_09235</name>
</gene>
<keyword evidence="3" id="KW-1185">Reference proteome</keyword>
<evidence type="ECO:0000259" key="1">
    <source>
        <dbReference type="SMART" id="SM01321"/>
    </source>
</evidence>
<dbReference type="Gene3D" id="3.30.70.1290">
    <property type="entry name" value="Transposase IS200-like"/>
    <property type="match status" value="1"/>
</dbReference>
<organism evidence="2 3">
    <name type="scientific">Tabrizicola oligotrophica</name>
    <dbReference type="NCBI Taxonomy" id="2710650"/>
    <lineage>
        <taxon>Bacteria</taxon>
        <taxon>Pseudomonadati</taxon>
        <taxon>Pseudomonadota</taxon>
        <taxon>Alphaproteobacteria</taxon>
        <taxon>Rhodobacterales</taxon>
        <taxon>Paracoccaceae</taxon>
        <taxon>Tabrizicola</taxon>
    </lineage>
</organism>
<proteinExistence type="predicted"/>
<name>A0A6M0QSJ4_9RHOB</name>
<protein>
    <submittedName>
        <fullName evidence="2">Transposase</fullName>
    </submittedName>
</protein>
<dbReference type="PANTHER" id="PTHR36966:SF1">
    <property type="entry name" value="REP-ASSOCIATED TYROSINE TRANSPOSASE"/>
    <property type="match status" value="1"/>
</dbReference>
<dbReference type="SMART" id="SM01321">
    <property type="entry name" value="Y1_Tnp"/>
    <property type="match status" value="1"/>
</dbReference>
<sequence length="171" mass="19893">MSHYIRPRIDAACIFFTLALARRGSDLLLREVNRLRQAVAITKRDLPFEINAWVVLPDHLHAVWTLPAGDSDYPLRWRLIKSRFSHGLDAQPRSPSKVAQAEKGIWQRRYWDHHIRDEADYAAHLRYCWGNPVKHGLVARASDWPFSSIHRDMRFGLVEPEWAEVAGEFGE</sequence>
<dbReference type="Proteomes" id="UP000477782">
    <property type="component" value="Unassembled WGS sequence"/>
</dbReference>
<reference evidence="2 3" key="1">
    <citation type="submission" date="2020-02" db="EMBL/GenBank/DDBJ databases">
        <authorList>
            <person name="Chen W.-M."/>
        </authorList>
    </citation>
    <scope>NUCLEOTIDE SEQUENCE [LARGE SCALE GENOMIC DNA]</scope>
    <source>
        <strain evidence="2 3">KMS-5</strain>
    </source>
</reference>
<dbReference type="GO" id="GO:0043565">
    <property type="term" value="F:sequence-specific DNA binding"/>
    <property type="evidence" value="ECO:0007669"/>
    <property type="project" value="TreeGrafter"/>
</dbReference>
<accession>A0A6M0QSJ4</accession>
<evidence type="ECO:0000313" key="3">
    <source>
        <dbReference type="Proteomes" id="UP000477782"/>
    </source>
</evidence>
<dbReference type="RefSeq" id="WP_164624978.1">
    <property type="nucleotide sequence ID" value="NZ_JAAIVJ010000004.1"/>
</dbReference>